<dbReference type="AlphaFoldDB" id="A0AAV4NS57"/>
<dbReference type="EMBL" id="BPLR01003596">
    <property type="protein sequence ID" value="GIX86501.1"/>
    <property type="molecule type" value="Genomic_DNA"/>
</dbReference>
<protein>
    <submittedName>
        <fullName evidence="1">Uncharacterized protein</fullName>
    </submittedName>
</protein>
<accession>A0AAV4NS57</accession>
<dbReference type="Proteomes" id="UP001054945">
    <property type="component" value="Unassembled WGS sequence"/>
</dbReference>
<comment type="caution">
    <text evidence="1">The sequence shown here is derived from an EMBL/GenBank/DDBJ whole genome shotgun (WGS) entry which is preliminary data.</text>
</comment>
<keyword evidence="2" id="KW-1185">Reference proteome</keyword>
<gene>
    <name evidence="1" type="ORF">CEXT_139431</name>
</gene>
<sequence length="92" mass="10167">MSKIRRMVVDESYSSILRFSLPSAFLNTMPKELWCISNIGSKLNYSEENQDPANVINVKNSIIIANSVQETLDASNALDLLPPKNAPSDEAP</sequence>
<name>A0AAV4NS57_CAEEX</name>
<evidence type="ECO:0000313" key="2">
    <source>
        <dbReference type="Proteomes" id="UP001054945"/>
    </source>
</evidence>
<evidence type="ECO:0000313" key="1">
    <source>
        <dbReference type="EMBL" id="GIX86501.1"/>
    </source>
</evidence>
<organism evidence="1 2">
    <name type="scientific">Caerostris extrusa</name>
    <name type="common">Bark spider</name>
    <name type="synonym">Caerostris bankana</name>
    <dbReference type="NCBI Taxonomy" id="172846"/>
    <lineage>
        <taxon>Eukaryota</taxon>
        <taxon>Metazoa</taxon>
        <taxon>Ecdysozoa</taxon>
        <taxon>Arthropoda</taxon>
        <taxon>Chelicerata</taxon>
        <taxon>Arachnida</taxon>
        <taxon>Araneae</taxon>
        <taxon>Araneomorphae</taxon>
        <taxon>Entelegynae</taxon>
        <taxon>Araneoidea</taxon>
        <taxon>Araneidae</taxon>
        <taxon>Caerostris</taxon>
    </lineage>
</organism>
<reference evidence="1 2" key="1">
    <citation type="submission" date="2021-06" db="EMBL/GenBank/DDBJ databases">
        <title>Caerostris extrusa draft genome.</title>
        <authorList>
            <person name="Kono N."/>
            <person name="Arakawa K."/>
        </authorList>
    </citation>
    <scope>NUCLEOTIDE SEQUENCE [LARGE SCALE GENOMIC DNA]</scope>
</reference>
<proteinExistence type="predicted"/>